<dbReference type="OrthoDB" id="1727351at2759"/>
<keyword evidence="2" id="KW-1185">Reference proteome</keyword>
<dbReference type="AlphaFoldDB" id="A0A0K9PQV9"/>
<gene>
    <name evidence="1" type="ORF">ZOSMA_17G00190</name>
</gene>
<name>A0A0K9PQV9_ZOSMR</name>
<dbReference type="Proteomes" id="UP000036987">
    <property type="component" value="Unassembled WGS sequence"/>
</dbReference>
<reference evidence="2" key="1">
    <citation type="journal article" date="2016" name="Nature">
        <title>The genome of the seagrass Zostera marina reveals angiosperm adaptation to the sea.</title>
        <authorList>
            <person name="Olsen J.L."/>
            <person name="Rouze P."/>
            <person name="Verhelst B."/>
            <person name="Lin Y.-C."/>
            <person name="Bayer T."/>
            <person name="Collen J."/>
            <person name="Dattolo E."/>
            <person name="De Paoli E."/>
            <person name="Dittami S."/>
            <person name="Maumus F."/>
            <person name="Michel G."/>
            <person name="Kersting A."/>
            <person name="Lauritano C."/>
            <person name="Lohaus R."/>
            <person name="Toepel M."/>
            <person name="Tonon T."/>
            <person name="Vanneste K."/>
            <person name="Amirebrahimi M."/>
            <person name="Brakel J."/>
            <person name="Bostroem C."/>
            <person name="Chovatia M."/>
            <person name="Grimwood J."/>
            <person name="Jenkins J.W."/>
            <person name="Jueterbock A."/>
            <person name="Mraz A."/>
            <person name="Stam W.T."/>
            <person name="Tice H."/>
            <person name="Bornberg-Bauer E."/>
            <person name="Green P.J."/>
            <person name="Pearson G.A."/>
            <person name="Procaccini G."/>
            <person name="Duarte C.M."/>
            <person name="Schmutz J."/>
            <person name="Reusch T.B.H."/>
            <person name="Van de Peer Y."/>
        </authorList>
    </citation>
    <scope>NUCLEOTIDE SEQUENCE [LARGE SCALE GENOMIC DNA]</scope>
    <source>
        <strain evidence="2">cv. Finnish</strain>
    </source>
</reference>
<accession>A0A0K9PQV9</accession>
<sequence>MKKIQRDRTCAWDLIEASRRREGAENGLCTDKPAIKFDGIEVDKETIDMLASLGMPNLSGVIKQADSTDQAIGAPFGGRRVGGGGRGVDTGQHSIYWKCVACQMLDCWNMIHWALTELHSRLLMLPVSTFKLNNCK</sequence>
<dbReference type="EMBL" id="LFYR01000671">
    <property type="protein sequence ID" value="KMZ71463.1"/>
    <property type="molecule type" value="Genomic_DNA"/>
</dbReference>
<protein>
    <submittedName>
        <fullName evidence="1">Uncharacterized protein</fullName>
    </submittedName>
</protein>
<dbReference type="STRING" id="29655.A0A0K9PQV9"/>
<organism evidence="1 2">
    <name type="scientific">Zostera marina</name>
    <name type="common">Eelgrass</name>
    <dbReference type="NCBI Taxonomy" id="29655"/>
    <lineage>
        <taxon>Eukaryota</taxon>
        <taxon>Viridiplantae</taxon>
        <taxon>Streptophyta</taxon>
        <taxon>Embryophyta</taxon>
        <taxon>Tracheophyta</taxon>
        <taxon>Spermatophyta</taxon>
        <taxon>Magnoliopsida</taxon>
        <taxon>Liliopsida</taxon>
        <taxon>Zosteraceae</taxon>
        <taxon>Zostera</taxon>
    </lineage>
</organism>
<proteinExistence type="predicted"/>
<evidence type="ECO:0000313" key="1">
    <source>
        <dbReference type="EMBL" id="KMZ71463.1"/>
    </source>
</evidence>
<comment type="caution">
    <text evidence="1">The sequence shown here is derived from an EMBL/GenBank/DDBJ whole genome shotgun (WGS) entry which is preliminary data.</text>
</comment>
<evidence type="ECO:0000313" key="2">
    <source>
        <dbReference type="Proteomes" id="UP000036987"/>
    </source>
</evidence>